<dbReference type="EC" id="3.1.3.3" evidence="4"/>
<evidence type="ECO:0000256" key="2">
    <source>
        <dbReference type="ARBA" id="ARBA00005135"/>
    </source>
</evidence>
<reference evidence="14 15" key="1">
    <citation type="journal article" date="2013" name="ISME J.">
        <title>A metabolic model for members of the genus Tetrasphaera involved in enhanced biological phosphorus removal.</title>
        <authorList>
            <person name="Kristiansen R."/>
            <person name="Nguyen H.T.T."/>
            <person name="Saunders A.M."/>
            <person name="Nielsen J.L."/>
            <person name="Wimmer R."/>
            <person name="Le V.Q."/>
            <person name="McIlroy S.J."/>
            <person name="Petrovski S."/>
            <person name="Seviour R.J."/>
            <person name="Calteau A."/>
            <person name="Nielsen K.L."/>
            <person name="Nielsen P.H."/>
        </authorList>
    </citation>
    <scope>NUCLEOTIDE SEQUENCE [LARGE SCALE GENOMIC DNA]</scope>
    <source>
        <strain evidence="14 15">Ben 74</strain>
    </source>
</reference>
<accession>A0A077M332</accession>
<dbReference type="Pfam" id="PF12710">
    <property type="entry name" value="HAD"/>
    <property type="match status" value="1"/>
</dbReference>
<comment type="similarity">
    <text evidence="3">Belongs to the HAD-like hydrolase superfamily. SerB family.</text>
</comment>
<keyword evidence="5" id="KW-0028">Amino-acid biosynthesis</keyword>
<keyword evidence="8" id="KW-0460">Magnesium</keyword>
<evidence type="ECO:0000256" key="1">
    <source>
        <dbReference type="ARBA" id="ARBA00001946"/>
    </source>
</evidence>
<dbReference type="RefSeq" id="WP_235433918.1">
    <property type="nucleotide sequence ID" value="NZ_HF571038.1"/>
</dbReference>
<comment type="caution">
    <text evidence="14">The sequence shown here is derived from an EMBL/GenBank/DDBJ whole genome shotgun (WGS) entry which is preliminary data.</text>
</comment>
<evidence type="ECO:0000256" key="9">
    <source>
        <dbReference type="ARBA" id="ARBA00023299"/>
    </source>
</evidence>
<dbReference type="AlphaFoldDB" id="A0A077M332"/>
<evidence type="ECO:0000313" key="15">
    <source>
        <dbReference type="Proteomes" id="UP000035720"/>
    </source>
</evidence>
<comment type="catalytic activity">
    <reaction evidence="12">
        <text>O-phospho-D-serine + H2O = D-serine + phosphate</text>
        <dbReference type="Rhea" id="RHEA:24873"/>
        <dbReference type="ChEBI" id="CHEBI:15377"/>
        <dbReference type="ChEBI" id="CHEBI:35247"/>
        <dbReference type="ChEBI" id="CHEBI:43474"/>
        <dbReference type="ChEBI" id="CHEBI:58680"/>
        <dbReference type="EC" id="3.1.3.3"/>
    </reaction>
</comment>
<evidence type="ECO:0000256" key="7">
    <source>
        <dbReference type="ARBA" id="ARBA00022801"/>
    </source>
</evidence>
<evidence type="ECO:0000313" key="14">
    <source>
        <dbReference type="EMBL" id="CCI51601.1"/>
    </source>
</evidence>
<dbReference type="STRING" id="1193518.BN13_110003"/>
<dbReference type="SFLD" id="SFLDS00003">
    <property type="entry name" value="Haloacid_Dehalogenase"/>
    <property type="match status" value="1"/>
</dbReference>
<dbReference type="GO" id="GO:0006564">
    <property type="term" value="P:L-serine biosynthetic process"/>
    <property type="evidence" value="ECO:0007669"/>
    <property type="project" value="UniProtKB-KW"/>
</dbReference>
<keyword evidence="7 14" id="KW-0378">Hydrolase</keyword>
<dbReference type="Gene3D" id="3.40.50.1000">
    <property type="entry name" value="HAD superfamily/HAD-like"/>
    <property type="match status" value="1"/>
</dbReference>
<dbReference type="GO" id="GO:0005737">
    <property type="term" value="C:cytoplasm"/>
    <property type="evidence" value="ECO:0007669"/>
    <property type="project" value="TreeGrafter"/>
</dbReference>
<dbReference type="NCBIfam" id="TIGR00338">
    <property type="entry name" value="serB"/>
    <property type="match status" value="1"/>
</dbReference>
<evidence type="ECO:0000256" key="8">
    <source>
        <dbReference type="ARBA" id="ARBA00022842"/>
    </source>
</evidence>
<proteinExistence type="inferred from homology"/>
<evidence type="ECO:0000256" key="5">
    <source>
        <dbReference type="ARBA" id="ARBA00022605"/>
    </source>
</evidence>
<comment type="pathway">
    <text evidence="2">Amino-acid biosynthesis; L-serine biosynthesis; L-serine from 3-phospho-D-glycerate: step 3/3.</text>
</comment>
<feature type="active site" description="Proton donor" evidence="13">
    <location>
        <position position="25"/>
    </location>
</feature>
<evidence type="ECO:0000256" key="11">
    <source>
        <dbReference type="ARBA" id="ARBA00048138"/>
    </source>
</evidence>
<gene>
    <name evidence="14" type="ORF">BN13_110003</name>
</gene>
<feature type="active site" description="Nucleophile" evidence="13">
    <location>
        <position position="23"/>
    </location>
</feature>
<dbReference type="GO" id="GO:0000287">
    <property type="term" value="F:magnesium ion binding"/>
    <property type="evidence" value="ECO:0007669"/>
    <property type="project" value="TreeGrafter"/>
</dbReference>
<evidence type="ECO:0000256" key="3">
    <source>
        <dbReference type="ARBA" id="ARBA00009184"/>
    </source>
</evidence>
<dbReference type="Proteomes" id="UP000035720">
    <property type="component" value="Unassembled WGS sequence"/>
</dbReference>
<dbReference type="SFLD" id="SFLDG01137">
    <property type="entry name" value="C1.6.1:_Phosphoserine_Phosphat"/>
    <property type="match status" value="1"/>
</dbReference>
<dbReference type="GO" id="GO:0036424">
    <property type="term" value="F:L-phosphoserine phosphatase activity"/>
    <property type="evidence" value="ECO:0007669"/>
    <property type="project" value="InterPro"/>
</dbReference>
<keyword evidence="9" id="KW-0718">Serine biosynthesis</keyword>
<protein>
    <recommendedName>
        <fullName evidence="4">phosphoserine phosphatase</fullName>
        <ecNumber evidence="4">3.1.3.3</ecNumber>
    </recommendedName>
    <alternativeName>
        <fullName evidence="10">O-phosphoserine phosphohydrolase</fullName>
    </alternativeName>
</protein>
<dbReference type="PANTHER" id="PTHR43344">
    <property type="entry name" value="PHOSPHOSERINE PHOSPHATASE"/>
    <property type="match status" value="1"/>
</dbReference>
<dbReference type="NCBIfam" id="TIGR01488">
    <property type="entry name" value="HAD-SF-IB"/>
    <property type="match status" value="1"/>
</dbReference>
<dbReference type="EMBL" id="CAJC01000013">
    <property type="protein sequence ID" value="CCI51601.1"/>
    <property type="molecule type" value="Genomic_DNA"/>
</dbReference>
<evidence type="ECO:0000256" key="6">
    <source>
        <dbReference type="ARBA" id="ARBA00022723"/>
    </source>
</evidence>
<keyword evidence="6" id="KW-0479">Metal-binding</keyword>
<dbReference type="InterPro" id="IPR036412">
    <property type="entry name" value="HAD-like_sf"/>
</dbReference>
<evidence type="ECO:0000256" key="10">
    <source>
        <dbReference type="ARBA" id="ARBA00031693"/>
    </source>
</evidence>
<keyword evidence="15" id="KW-1185">Reference proteome</keyword>
<organism evidence="14 15">
    <name type="scientific">Nostocoides jenkinsii Ben 74</name>
    <dbReference type="NCBI Taxonomy" id="1193518"/>
    <lineage>
        <taxon>Bacteria</taxon>
        <taxon>Bacillati</taxon>
        <taxon>Actinomycetota</taxon>
        <taxon>Actinomycetes</taxon>
        <taxon>Micrococcales</taxon>
        <taxon>Intrasporangiaceae</taxon>
        <taxon>Nostocoides</taxon>
    </lineage>
</organism>
<dbReference type="SUPFAM" id="SSF56784">
    <property type="entry name" value="HAD-like"/>
    <property type="match status" value="1"/>
</dbReference>
<dbReference type="SFLD" id="SFLDG01136">
    <property type="entry name" value="C1.6:_Phosphoserine_Phosphatas"/>
    <property type="match status" value="1"/>
</dbReference>
<sequence>MQIHRPDRLAALRAQPRLLFVSDVDSTFIGQEVIELVAAFAGTQDEVAAVTAAAMRGELDFAESLRARVATLAGLPVAVLDEVRAQVALTPGAAELVAWCRSAGHALGLVSGGFHEVIDPLAAAHGIQHVRANRFEIEDGRLTGRVRGDIVDRAAKAETLRTYAAAEHLPTHACVAIGDGANDLDMMAAAGLGVAFAAKPVVAAAADVALPGPRLDDLIAVIAADSSGATAESSQAQLR</sequence>
<dbReference type="InterPro" id="IPR004469">
    <property type="entry name" value="PSP"/>
</dbReference>
<dbReference type="InterPro" id="IPR050582">
    <property type="entry name" value="HAD-like_SerB"/>
</dbReference>
<dbReference type="InterPro" id="IPR023214">
    <property type="entry name" value="HAD_sf"/>
</dbReference>
<evidence type="ECO:0000256" key="4">
    <source>
        <dbReference type="ARBA" id="ARBA00012640"/>
    </source>
</evidence>
<evidence type="ECO:0000256" key="12">
    <source>
        <dbReference type="ARBA" id="ARBA00048523"/>
    </source>
</evidence>
<dbReference type="SFLD" id="SFLDF00029">
    <property type="entry name" value="phosphoserine_phosphatase"/>
    <property type="match status" value="1"/>
</dbReference>
<comment type="catalytic activity">
    <reaction evidence="11">
        <text>O-phospho-L-serine + H2O = L-serine + phosphate</text>
        <dbReference type="Rhea" id="RHEA:21208"/>
        <dbReference type="ChEBI" id="CHEBI:15377"/>
        <dbReference type="ChEBI" id="CHEBI:33384"/>
        <dbReference type="ChEBI" id="CHEBI:43474"/>
        <dbReference type="ChEBI" id="CHEBI:57524"/>
        <dbReference type="EC" id="3.1.3.3"/>
    </reaction>
</comment>
<dbReference type="UniPathway" id="UPA00135">
    <property type="reaction ID" value="UER00198"/>
</dbReference>
<name>A0A077M332_9MICO</name>
<evidence type="ECO:0000256" key="13">
    <source>
        <dbReference type="PIRSR" id="PIRSR604469-1"/>
    </source>
</evidence>
<comment type="cofactor">
    <cofactor evidence="1">
        <name>Mg(2+)</name>
        <dbReference type="ChEBI" id="CHEBI:18420"/>
    </cofactor>
</comment>
<dbReference type="PANTHER" id="PTHR43344:SF2">
    <property type="entry name" value="PHOSPHOSERINE PHOSPHATASE"/>
    <property type="match status" value="1"/>
</dbReference>